<dbReference type="Pfam" id="PF07690">
    <property type="entry name" value="MFS_1"/>
    <property type="match status" value="1"/>
</dbReference>
<feature type="transmembrane region" description="Helical" evidence="5">
    <location>
        <begin position="226"/>
        <end position="250"/>
    </location>
</feature>
<reference evidence="8" key="1">
    <citation type="journal article" date="2019" name="Int. J. Syst. Evol. Microbiol.">
        <title>The Global Catalogue of Microorganisms (GCM) 10K type strain sequencing project: providing services to taxonomists for standard genome sequencing and annotation.</title>
        <authorList>
            <consortium name="The Broad Institute Genomics Platform"/>
            <consortium name="The Broad Institute Genome Sequencing Center for Infectious Disease"/>
            <person name="Wu L."/>
            <person name="Ma J."/>
        </authorList>
    </citation>
    <scope>NUCLEOTIDE SEQUENCE [LARGE SCALE GENOMIC DNA]</scope>
    <source>
        <strain evidence="8">KCTC 32239</strain>
    </source>
</reference>
<evidence type="ECO:0000256" key="3">
    <source>
        <dbReference type="ARBA" id="ARBA00022989"/>
    </source>
</evidence>
<dbReference type="InterPro" id="IPR020846">
    <property type="entry name" value="MFS_dom"/>
</dbReference>
<gene>
    <name evidence="7" type="primary">yjhB</name>
    <name evidence="7" type="ORF">GCM10011613_08100</name>
</gene>
<sequence>MTTTETLQATPNAQQKVITTTILVAALGYFVDIYDLLLFLIVGKKSLVELYPHWADQPILLEKFQRLLDLQMLGMLIGGVLWGVIGDKKGRLAVLFGSIILYSVANLLNAFVTSMTSYEILRFIAGVGLAGELGAGITLVSELMDKNKRGIGTMIVASVGVFGAVVAGTISQFVSWQTCYIIGGLLGIALLFLRIGLFESSMFNKAHDANIPQGNFFMMFTKGERFARLLICVLIGLPLWFVVGLLVARAPEIAKILHVQGTIQQAYCIMAAYGGLVLGDFACGGLSQILRSRKKALLIFYGICIFMMLTYLNLEAVTNTIFYVAIFLLGVSVGFWAVFVTNASEQFGTNLRATAATSVPNFVRGSLVPIAWCYSLVLGANNGDVIKSFYYVGGGVMLITLIALYFAKETFGRDLDFYEK</sequence>
<name>A0ABQ3AWL4_9GAMM</name>
<feature type="transmembrane region" description="Helical" evidence="5">
    <location>
        <begin position="362"/>
        <end position="382"/>
    </location>
</feature>
<feature type="transmembrane region" description="Helical" evidence="5">
    <location>
        <begin position="296"/>
        <end position="314"/>
    </location>
</feature>
<feature type="transmembrane region" description="Helical" evidence="5">
    <location>
        <begin position="320"/>
        <end position="341"/>
    </location>
</feature>
<dbReference type="PROSITE" id="PS50850">
    <property type="entry name" value="MFS"/>
    <property type="match status" value="1"/>
</dbReference>
<feature type="transmembrane region" description="Helical" evidence="5">
    <location>
        <begin position="152"/>
        <end position="174"/>
    </location>
</feature>
<dbReference type="InterPro" id="IPR011701">
    <property type="entry name" value="MFS"/>
</dbReference>
<keyword evidence="8" id="KW-1185">Reference proteome</keyword>
<feature type="transmembrane region" description="Helical" evidence="5">
    <location>
        <begin position="67"/>
        <end position="85"/>
    </location>
</feature>
<evidence type="ECO:0000256" key="2">
    <source>
        <dbReference type="ARBA" id="ARBA00022692"/>
    </source>
</evidence>
<dbReference type="InterPro" id="IPR036259">
    <property type="entry name" value="MFS_trans_sf"/>
</dbReference>
<feature type="transmembrane region" description="Helical" evidence="5">
    <location>
        <begin position="21"/>
        <end position="42"/>
    </location>
</feature>
<feature type="transmembrane region" description="Helical" evidence="5">
    <location>
        <begin position="120"/>
        <end position="140"/>
    </location>
</feature>
<dbReference type="Proteomes" id="UP000619761">
    <property type="component" value="Unassembled WGS sequence"/>
</dbReference>
<comment type="subcellular location">
    <subcellularLocation>
        <location evidence="1">Membrane</location>
        <topology evidence="1">Multi-pass membrane protein</topology>
    </subcellularLocation>
</comment>
<organism evidence="7 8">
    <name type="scientific">Cellvibrio zantedeschiae</name>
    <dbReference type="NCBI Taxonomy" id="1237077"/>
    <lineage>
        <taxon>Bacteria</taxon>
        <taxon>Pseudomonadati</taxon>
        <taxon>Pseudomonadota</taxon>
        <taxon>Gammaproteobacteria</taxon>
        <taxon>Cellvibrionales</taxon>
        <taxon>Cellvibrionaceae</taxon>
        <taxon>Cellvibrio</taxon>
    </lineage>
</organism>
<dbReference type="SUPFAM" id="SSF103473">
    <property type="entry name" value="MFS general substrate transporter"/>
    <property type="match status" value="1"/>
</dbReference>
<dbReference type="PANTHER" id="PTHR23508">
    <property type="entry name" value="CARBOXYLIC ACID TRANSPORTER PROTEIN HOMOLOG"/>
    <property type="match status" value="1"/>
</dbReference>
<evidence type="ECO:0000256" key="4">
    <source>
        <dbReference type="ARBA" id="ARBA00023136"/>
    </source>
</evidence>
<keyword evidence="2 5" id="KW-0812">Transmembrane</keyword>
<comment type="caution">
    <text evidence="7">The sequence shown here is derived from an EMBL/GenBank/DDBJ whole genome shotgun (WGS) entry which is preliminary data.</text>
</comment>
<feature type="transmembrane region" description="Helical" evidence="5">
    <location>
        <begin position="180"/>
        <end position="197"/>
    </location>
</feature>
<evidence type="ECO:0000256" key="5">
    <source>
        <dbReference type="SAM" id="Phobius"/>
    </source>
</evidence>
<dbReference type="PANTHER" id="PTHR23508:SF10">
    <property type="entry name" value="CARBOXYLIC ACID TRANSPORTER PROTEIN HOMOLOG"/>
    <property type="match status" value="1"/>
</dbReference>
<proteinExistence type="predicted"/>
<keyword evidence="4 5" id="KW-0472">Membrane</keyword>
<feature type="domain" description="Major facilitator superfamily (MFS) profile" evidence="6">
    <location>
        <begin position="21"/>
        <end position="411"/>
    </location>
</feature>
<dbReference type="EMBL" id="BMYZ01000001">
    <property type="protein sequence ID" value="GGY66533.1"/>
    <property type="molecule type" value="Genomic_DNA"/>
</dbReference>
<evidence type="ECO:0000313" key="8">
    <source>
        <dbReference type="Proteomes" id="UP000619761"/>
    </source>
</evidence>
<evidence type="ECO:0000256" key="1">
    <source>
        <dbReference type="ARBA" id="ARBA00004141"/>
    </source>
</evidence>
<evidence type="ECO:0000313" key="7">
    <source>
        <dbReference type="EMBL" id="GGY66533.1"/>
    </source>
</evidence>
<accession>A0ABQ3AWL4</accession>
<keyword evidence="3 5" id="KW-1133">Transmembrane helix</keyword>
<dbReference type="RefSeq" id="WP_189416233.1">
    <property type="nucleotide sequence ID" value="NZ_BMYZ01000001.1"/>
</dbReference>
<feature type="transmembrane region" description="Helical" evidence="5">
    <location>
        <begin position="262"/>
        <end position="284"/>
    </location>
</feature>
<evidence type="ECO:0000259" key="6">
    <source>
        <dbReference type="PROSITE" id="PS50850"/>
    </source>
</evidence>
<feature type="transmembrane region" description="Helical" evidence="5">
    <location>
        <begin position="92"/>
        <end position="114"/>
    </location>
</feature>
<feature type="transmembrane region" description="Helical" evidence="5">
    <location>
        <begin position="388"/>
        <end position="407"/>
    </location>
</feature>
<dbReference type="Gene3D" id="1.20.1250.20">
    <property type="entry name" value="MFS general substrate transporter like domains"/>
    <property type="match status" value="2"/>
</dbReference>
<protein>
    <submittedName>
        <fullName evidence="7">MFS transporter</fullName>
    </submittedName>
</protein>